<dbReference type="FunFam" id="2.30.130.110:FF:000003">
    <property type="entry name" value="D-galactarate dehydratase"/>
    <property type="match status" value="1"/>
</dbReference>
<evidence type="ECO:0000256" key="1">
    <source>
        <dbReference type="ARBA" id="ARBA00023239"/>
    </source>
</evidence>
<dbReference type="PANTHER" id="PTHR30536:SF5">
    <property type="entry name" value="ALTRONATE DEHYDRATASE"/>
    <property type="match status" value="1"/>
</dbReference>
<name>L0F789_DESDL</name>
<dbReference type="OrthoDB" id="9804574at2"/>
<dbReference type="STRING" id="871963.Desdi_2274"/>
<dbReference type="SMART" id="SM00858">
    <property type="entry name" value="SAF"/>
    <property type="match status" value="1"/>
</dbReference>
<dbReference type="GO" id="GO:0016829">
    <property type="term" value="F:lyase activity"/>
    <property type="evidence" value="ECO:0007669"/>
    <property type="project" value="UniProtKB-KW"/>
</dbReference>
<proteinExistence type="predicted"/>
<dbReference type="InterPro" id="IPR044144">
    <property type="entry name" value="SAF_UxaA/GarD"/>
</dbReference>
<dbReference type="RefSeq" id="WP_015262680.1">
    <property type="nucleotide sequence ID" value="NC_019903.1"/>
</dbReference>
<dbReference type="GO" id="GO:0019698">
    <property type="term" value="P:D-galacturonate catabolic process"/>
    <property type="evidence" value="ECO:0007669"/>
    <property type="project" value="TreeGrafter"/>
</dbReference>
<evidence type="ECO:0000313" key="4">
    <source>
        <dbReference type="Proteomes" id="UP000010797"/>
    </source>
</evidence>
<keyword evidence="4" id="KW-1185">Reference proteome</keyword>
<evidence type="ECO:0000313" key="3">
    <source>
        <dbReference type="EMBL" id="AGA69704.1"/>
    </source>
</evidence>
<dbReference type="Pfam" id="PF08666">
    <property type="entry name" value="SAF"/>
    <property type="match status" value="1"/>
</dbReference>
<dbReference type="InterPro" id="IPR013974">
    <property type="entry name" value="SAF"/>
</dbReference>
<dbReference type="KEGG" id="ddl:Desdi_2274"/>
<reference evidence="4" key="1">
    <citation type="submission" date="2012-02" db="EMBL/GenBank/DDBJ databases">
        <title>Complete sequence of Desulfitobacterium dichloroeliminans LMG P-21439.</title>
        <authorList>
            <person name="Lucas S."/>
            <person name="Han J."/>
            <person name="Lapidus A."/>
            <person name="Cheng J.-F."/>
            <person name="Goodwin L."/>
            <person name="Pitluck S."/>
            <person name="Peters L."/>
            <person name="Ovchinnikova G."/>
            <person name="Teshima H."/>
            <person name="Detter J.C."/>
            <person name="Han C."/>
            <person name="Tapia R."/>
            <person name="Land M."/>
            <person name="Hauser L."/>
            <person name="Kyrpides N."/>
            <person name="Ivanova N."/>
            <person name="Pagani I."/>
            <person name="Kruse T."/>
            <person name="de Vos W.M."/>
            <person name="Boon N."/>
            <person name="Smidt H."/>
            <person name="Woyke T."/>
        </authorList>
    </citation>
    <scope>NUCLEOTIDE SEQUENCE [LARGE SCALE GENOMIC DNA]</scope>
    <source>
        <strain evidence="4">LMG P-21439 / DCA1</strain>
    </source>
</reference>
<protein>
    <submittedName>
        <fullName evidence="3">Altronate dehydratase</fullName>
    </submittedName>
</protein>
<accession>L0F789</accession>
<sequence length="102" mass="11445">MKKQAVVIHELDNVATCVDHFTAGTAISYFRGDREEQVLLCQDIPLGHKFAIRTIAKNEDVRKYAESIGVATIDIQPGQHVHVHNLESKRGRGDLEQCKGDY</sequence>
<dbReference type="Proteomes" id="UP000010797">
    <property type="component" value="Chromosome"/>
</dbReference>
<dbReference type="PANTHER" id="PTHR30536">
    <property type="entry name" value="ALTRONATE/GALACTARATE DEHYDRATASE"/>
    <property type="match status" value="1"/>
</dbReference>
<dbReference type="eggNOG" id="COG2721">
    <property type="taxonomic scope" value="Bacteria"/>
</dbReference>
<dbReference type="Gene3D" id="2.30.130.110">
    <property type="match status" value="1"/>
</dbReference>
<dbReference type="InterPro" id="IPR052172">
    <property type="entry name" value="UxaA_altronate/galactarate_dh"/>
</dbReference>
<dbReference type="CDD" id="cd11613">
    <property type="entry name" value="SAF_AH_GD"/>
    <property type="match status" value="1"/>
</dbReference>
<keyword evidence="1" id="KW-0456">Lyase</keyword>
<organism evidence="3 4">
    <name type="scientific">Desulfitobacterium dichloroeliminans (strain LMG P-21439 / DCA1)</name>
    <dbReference type="NCBI Taxonomy" id="871963"/>
    <lineage>
        <taxon>Bacteria</taxon>
        <taxon>Bacillati</taxon>
        <taxon>Bacillota</taxon>
        <taxon>Clostridia</taxon>
        <taxon>Eubacteriales</taxon>
        <taxon>Desulfitobacteriaceae</taxon>
        <taxon>Desulfitobacterium</taxon>
    </lineage>
</organism>
<dbReference type="EMBL" id="CP003344">
    <property type="protein sequence ID" value="AGA69704.1"/>
    <property type="molecule type" value="Genomic_DNA"/>
</dbReference>
<feature type="domain" description="SAF" evidence="2">
    <location>
        <begin position="12"/>
        <end position="87"/>
    </location>
</feature>
<gene>
    <name evidence="3" type="ordered locus">Desdi_2274</name>
</gene>
<evidence type="ECO:0000259" key="2">
    <source>
        <dbReference type="SMART" id="SM00858"/>
    </source>
</evidence>
<dbReference type="AlphaFoldDB" id="L0F789"/>
<dbReference type="HOGENOM" id="CLU_084161_3_0_9"/>